<dbReference type="AlphaFoldDB" id="A0A1G8GYU0"/>
<sequence>MEFIPREQLINELQDSFNPLMEKYDIDNIGVFEEEGQDDSYYVGYTVSKNGKVYMVHLPYKKNKDGHLARAQGGWTVETDEPATVDEEGYEDLDDVFQRFLT</sequence>
<name>A0A1G8GYU0_9BACI</name>
<dbReference type="Proteomes" id="UP000199017">
    <property type="component" value="Unassembled WGS sequence"/>
</dbReference>
<keyword evidence="3" id="KW-1185">Reference proteome</keyword>
<gene>
    <name evidence="2" type="ORF">SAMN05216352_10430</name>
</gene>
<feature type="domain" description="GK1464-like" evidence="1">
    <location>
        <begin position="3"/>
        <end position="99"/>
    </location>
</feature>
<reference evidence="2 3" key="1">
    <citation type="submission" date="2016-10" db="EMBL/GenBank/DDBJ databases">
        <authorList>
            <person name="de Groot N.N."/>
        </authorList>
    </citation>
    <scope>NUCLEOTIDE SEQUENCE [LARGE SCALE GENOMIC DNA]</scope>
    <source>
        <strain evidence="3">P4B,CCM 7963,CECT 7998,DSM 25260,IBRC-M 10614,KCTC 13821</strain>
    </source>
</reference>
<dbReference type="InterPro" id="IPR028990">
    <property type="entry name" value="GK1464-like"/>
</dbReference>
<evidence type="ECO:0000313" key="3">
    <source>
        <dbReference type="Proteomes" id="UP000199017"/>
    </source>
</evidence>
<dbReference type="InterPro" id="IPR040915">
    <property type="entry name" value="GK1464-like_dom"/>
</dbReference>
<dbReference type="RefSeq" id="WP_091583321.1">
    <property type="nucleotide sequence ID" value="NZ_FNDU01000004.1"/>
</dbReference>
<dbReference type="OrthoDB" id="2968163at2"/>
<accession>A0A1G8GYU0</accession>
<dbReference type="Pfam" id="PF18681">
    <property type="entry name" value="DUF5634"/>
    <property type="match status" value="1"/>
</dbReference>
<evidence type="ECO:0000313" key="2">
    <source>
        <dbReference type="EMBL" id="SDH99576.1"/>
    </source>
</evidence>
<evidence type="ECO:0000259" key="1">
    <source>
        <dbReference type="Pfam" id="PF18681"/>
    </source>
</evidence>
<proteinExistence type="predicted"/>
<dbReference type="SUPFAM" id="SSF143579">
    <property type="entry name" value="GK1464-like"/>
    <property type="match status" value="1"/>
</dbReference>
<dbReference type="Gene3D" id="3.30.70.1480">
    <property type="entry name" value="GK1464-like"/>
    <property type="match status" value="1"/>
</dbReference>
<dbReference type="EMBL" id="FNDU01000004">
    <property type="protein sequence ID" value="SDH99576.1"/>
    <property type="molecule type" value="Genomic_DNA"/>
</dbReference>
<organism evidence="2 3">
    <name type="scientific">Alteribacillus bidgolensis</name>
    <dbReference type="NCBI Taxonomy" id="930129"/>
    <lineage>
        <taxon>Bacteria</taxon>
        <taxon>Bacillati</taxon>
        <taxon>Bacillota</taxon>
        <taxon>Bacilli</taxon>
        <taxon>Bacillales</taxon>
        <taxon>Bacillaceae</taxon>
        <taxon>Alteribacillus</taxon>
    </lineage>
</organism>
<protein>
    <recommendedName>
        <fullName evidence="1">GK1464-like domain-containing protein</fullName>
    </recommendedName>
</protein>